<keyword evidence="2" id="KW-1185">Reference proteome</keyword>
<name>A0AAD7F9C1_9AGAR</name>
<sequence length="345" mass="37286">MVWVDTPLNQAKSSVVSDSSGSANAPPQTGSIKSITNFLALASQEKLMNYEYYIRNFAALGGCDCFLSCNYHHALVIHEDLHQTEMRMQTRLAEVTPDIPAVNLPVEFNNWLRSLLNSYNARYTSRLTNMWNFYSAKMNAISATQGPVPQCFTLYHAGRQAQAAGQVAISPQTFNIANMIPAAPNLPTCNAPGTLGHVQYGLLPNGATFKSFNNHRILGAGSMDYYGLGTGTDFSRDVFAAKRFNSIYAHCQNSWDIGPSPSKAGLTDVFLDMACNGGTGNKVTTPMTFVVNNQPLACVIILSGGQAFTVCDSTHAAATTCANSVMQVSFPTGLLLTGDMYFVPN</sequence>
<dbReference type="EMBL" id="JARKIF010000036">
    <property type="protein sequence ID" value="KAJ7610192.1"/>
    <property type="molecule type" value="Genomic_DNA"/>
</dbReference>
<dbReference type="Proteomes" id="UP001221142">
    <property type="component" value="Unassembled WGS sequence"/>
</dbReference>
<reference evidence="1" key="1">
    <citation type="submission" date="2023-03" db="EMBL/GenBank/DDBJ databases">
        <title>Massive genome expansion in bonnet fungi (Mycena s.s.) driven by repeated elements and novel gene families across ecological guilds.</title>
        <authorList>
            <consortium name="Lawrence Berkeley National Laboratory"/>
            <person name="Harder C.B."/>
            <person name="Miyauchi S."/>
            <person name="Viragh M."/>
            <person name="Kuo A."/>
            <person name="Thoen E."/>
            <person name="Andreopoulos B."/>
            <person name="Lu D."/>
            <person name="Skrede I."/>
            <person name="Drula E."/>
            <person name="Henrissat B."/>
            <person name="Morin E."/>
            <person name="Kohler A."/>
            <person name="Barry K."/>
            <person name="LaButti K."/>
            <person name="Morin E."/>
            <person name="Salamov A."/>
            <person name="Lipzen A."/>
            <person name="Mereny Z."/>
            <person name="Hegedus B."/>
            <person name="Baldrian P."/>
            <person name="Stursova M."/>
            <person name="Weitz H."/>
            <person name="Taylor A."/>
            <person name="Grigoriev I.V."/>
            <person name="Nagy L.G."/>
            <person name="Martin F."/>
            <person name="Kauserud H."/>
        </authorList>
    </citation>
    <scope>NUCLEOTIDE SEQUENCE</scope>
    <source>
        <strain evidence="1">9284</strain>
    </source>
</reference>
<proteinExistence type="predicted"/>
<gene>
    <name evidence="1" type="ORF">FB45DRAFT_1066365</name>
</gene>
<protein>
    <submittedName>
        <fullName evidence="1">Uncharacterized protein</fullName>
    </submittedName>
</protein>
<evidence type="ECO:0000313" key="2">
    <source>
        <dbReference type="Proteomes" id="UP001221142"/>
    </source>
</evidence>
<dbReference type="AlphaFoldDB" id="A0AAD7F9C1"/>
<comment type="caution">
    <text evidence="1">The sequence shown here is derived from an EMBL/GenBank/DDBJ whole genome shotgun (WGS) entry which is preliminary data.</text>
</comment>
<evidence type="ECO:0000313" key="1">
    <source>
        <dbReference type="EMBL" id="KAJ7610192.1"/>
    </source>
</evidence>
<accession>A0AAD7F9C1</accession>
<organism evidence="1 2">
    <name type="scientific">Roridomyces roridus</name>
    <dbReference type="NCBI Taxonomy" id="1738132"/>
    <lineage>
        <taxon>Eukaryota</taxon>
        <taxon>Fungi</taxon>
        <taxon>Dikarya</taxon>
        <taxon>Basidiomycota</taxon>
        <taxon>Agaricomycotina</taxon>
        <taxon>Agaricomycetes</taxon>
        <taxon>Agaricomycetidae</taxon>
        <taxon>Agaricales</taxon>
        <taxon>Marasmiineae</taxon>
        <taxon>Mycenaceae</taxon>
        <taxon>Roridomyces</taxon>
    </lineage>
</organism>